<dbReference type="InterPro" id="IPR003732">
    <property type="entry name" value="Daa-tRNA_deacyls_DTD"/>
</dbReference>
<comment type="caution">
    <text evidence="3">The sequence shown here is derived from an EMBL/GenBank/DDBJ whole genome shotgun (WGS) entry which is preliminary data.</text>
</comment>
<dbReference type="GO" id="GO:0019478">
    <property type="term" value="P:D-amino acid catabolic process"/>
    <property type="evidence" value="ECO:0007669"/>
    <property type="project" value="UniProtKB-UniRule"/>
</dbReference>
<proteinExistence type="inferred from homology"/>
<dbReference type="SUPFAM" id="SSF69500">
    <property type="entry name" value="DTD-like"/>
    <property type="match status" value="1"/>
</dbReference>
<dbReference type="EMBL" id="JPGG01000015">
    <property type="protein sequence ID" value="KGC18034.1"/>
    <property type="molecule type" value="Genomic_DNA"/>
</dbReference>
<dbReference type="Proteomes" id="UP000029590">
    <property type="component" value="Unassembled WGS sequence"/>
</dbReference>
<name>A0AAW3F9U7_BURGA</name>
<feature type="short sequence motif" description="Gly-cisPro motif, important for rejection of L-amino acids" evidence="2">
    <location>
        <begin position="142"/>
        <end position="143"/>
    </location>
</feature>
<comment type="catalytic activity">
    <reaction evidence="2">
        <text>a D-aminoacyl-tRNA + H2O = a tRNA + a D-alpha-amino acid + H(+)</text>
        <dbReference type="Rhea" id="RHEA:13953"/>
        <dbReference type="Rhea" id="RHEA-COMP:10123"/>
        <dbReference type="Rhea" id="RHEA-COMP:10124"/>
        <dbReference type="ChEBI" id="CHEBI:15377"/>
        <dbReference type="ChEBI" id="CHEBI:15378"/>
        <dbReference type="ChEBI" id="CHEBI:59871"/>
        <dbReference type="ChEBI" id="CHEBI:78442"/>
        <dbReference type="ChEBI" id="CHEBI:79333"/>
        <dbReference type="EC" id="3.1.1.96"/>
    </reaction>
</comment>
<evidence type="ECO:0000256" key="2">
    <source>
        <dbReference type="HAMAP-Rule" id="MF_00518"/>
    </source>
</evidence>
<dbReference type="KEGG" id="bgo:BM43_2000"/>
<keyword evidence="2" id="KW-0694">RNA-binding</keyword>
<dbReference type="GO" id="GO:0106026">
    <property type="term" value="F:Gly-tRNA(Ala) deacylase activity"/>
    <property type="evidence" value="ECO:0007669"/>
    <property type="project" value="UniProtKB-UniRule"/>
</dbReference>
<dbReference type="InterPro" id="IPR023509">
    <property type="entry name" value="DTD-like_sf"/>
</dbReference>
<reference evidence="3 4" key="1">
    <citation type="submission" date="2014-04" db="EMBL/GenBank/DDBJ databases">
        <authorList>
            <person name="Bishop-Lilly K.A."/>
            <person name="Broomall S.M."/>
            <person name="Chain P.S."/>
            <person name="Chertkov O."/>
            <person name="Coyne S.R."/>
            <person name="Daligault H.E."/>
            <person name="Davenport K.W."/>
            <person name="Erkkila T."/>
            <person name="Frey K.G."/>
            <person name="Gibbons H.S."/>
            <person name="Gu W."/>
            <person name="Jaissle J."/>
            <person name="Johnson S.L."/>
            <person name="Koroleva G.I."/>
            <person name="Ladner J.T."/>
            <person name="Lo C.-C."/>
            <person name="Minogue T.D."/>
            <person name="Munk C."/>
            <person name="Palacios G.F."/>
            <person name="Redden C.L."/>
            <person name="Rosenzweig C.N."/>
            <person name="Scholz M.B."/>
            <person name="Teshima H."/>
            <person name="Xu Y."/>
        </authorList>
    </citation>
    <scope>NUCLEOTIDE SEQUENCE [LARGE SCALE GENOMIC DNA]</scope>
    <source>
        <strain evidence="4">gladioli</strain>
    </source>
</reference>
<evidence type="ECO:0000313" key="4">
    <source>
        <dbReference type="Proteomes" id="UP000029590"/>
    </source>
</evidence>
<comment type="function">
    <text evidence="2">An aminoacyl-tRNA editing enzyme that deacylates mischarged D-aminoacyl-tRNAs. Also deacylates mischarged glycyl-tRNA(Ala), protecting cells against glycine mischarging by AlaRS. Acts via tRNA-based rather than protein-based catalysis; rejects L-amino acids rather than detecting D-amino acids in the active site. By recycling D-aminoacyl-tRNA to D-amino acids and free tRNA molecules, this enzyme counteracts the toxicity associated with the formation of D-aminoacyl-tRNA entities in vivo and helps enforce protein L-homochirality.</text>
</comment>
<dbReference type="Gene3D" id="3.50.80.10">
    <property type="entry name" value="D-tyrosyl-tRNA(Tyr) deacylase"/>
    <property type="match status" value="1"/>
</dbReference>
<dbReference type="EC" id="3.1.1.-" evidence="2"/>
<dbReference type="PANTHER" id="PTHR10472">
    <property type="entry name" value="D-TYROSYL-TRNA TYR DEACYLASE"/>
    <property type="match status" value="1"/>
</dbReference>
<dbReference type="FunFam" id="3.50.80.10:FF:000001">
    <property type="entry name" value="D-aminoacyl-tRNA deacylase"/>
    <property type="match status" value="1"/>
</dbReference>
<dbReference type="GO" id="GO:0043908">
    <property type="term" value="F:Ser(Gly)-tRNA(Ala) hydrolase activity"/>
    <property type="evidence" value="ECO:0007669"/>
    <property type="project" value="UniProtKB-UniRule"/>
</dbReference>
<organism evidence="3 4">
    <name type="scientific">Burkholderia gladioli</name>
    <name type="common">Pseudomonas marginata</name>
    <name type="synonym">Phytomonas marginata</name>
    <dbReference type="NCBI Taxonomy" id="28095"/>
    <lineage>
        <taxon>Bacteria</taxon>
        <taxon>Pseudomonadati</taxon>
        <taxon>Pseudomonadota</taxon>
        <taxon>Betaproteobacteria</taxon>
        <taxon>Burkholderiales</taxon>
        <taxon>Burkholderiaceae</taxon>
        <taxon>Burkholderia</taxon>
    </lineage>
</organism>
<dbReference type="GO" id="GO:0005737">
    <property type="term" value="C:cytoplasm"/>
    <property type="evidence" value="ECO:0007669"/>
    <property type="project" value="UniProtKB-SubCell"/>
</dbReference>
<keyword evidence="2" id="KW-0378">Hydrolase</keyword>
<dbReference type="Pfam" id="PF02580">
    <property type="entry name" value="Tyr_Deacylase"/>
    <property type="match status" value="1"/>
</dbReference>
<comment type="subcellular location">
    <subcellularLocation>
        <location evidence="2">Cytoplasm</location>
    </subcellularLocation>
</comment>
<comment type="domain">
    <text evidence="2">A Gly-cisPro motif from one monomer fits into the active site of the other monomer to allow specific chiral rejection of L-amino acids.</text>
</comment>
<comment type="subunit">
    <text evidence="2">Homodimer.</text>
</comment>
<accession>A0AAW3F9U7</accession>
<keyword evidence="2" id="KW-0963">Cytoplasm</keyword>
<evidence type="ECO:0000256" key="1">
    <source>
        <dbReference type="ARBA" id="ARBA00009673"/>
    </source>
</evidence>
<evidence type="ECO:0000313" key="3">
    <source>
        <dbReference type="EMBL" id="KGC18034.1"/>
    </source>
</evidence>
<dbReference type="PANTHER" id="PTHR10472:SF5">
    <property type="entry name" value="D-AMINOACYL-TRNA DEACYLASE 1"/>
    <property type="match status" value="1"/>
</dbReference>
<gene>
    <name evidence="2 3" type="primary">dtd</name>
    <name evidence="3" type="ORF">DM48_3642</name>
</gene>
<dbReference type="NCBIfam" id="TIGR00256">
    <property type="entry name" value="D-aminoacyl-tRNA deacylase"/>
    <property type="match status" value="1"/>
</dbReference>
<comment type="similarity">
    <text evidence="1 2">Belongs to the DTD family.</text>
</comment>
<dbReference type="HAMAP" id="MF_00518">
    <property type="entry name" value="Deacylase_Dtd"/>
    <property type="match status" value="1"/>
</dbReference>
<dbReference type="EC" id="3.1.1.96" evidence="2"/>
<sequence length="153" mass="16295">MIALIQRVRRAEVRVGERVTGEIGAGLLALVCAERGDHEAAADKLLTKLLGYRVFSDAAGKMNLPLSNLDGGGRAGGLLLVSQFTLAADTNSGMRPSFTPAAPPEEGARLFSYFVEAARARHPIVETGEFGADMQVSLVNDGPVTFWLQVRPS</sequence>
<dbReference type="GO" id="GO:0000049">
    <property type="term" value="F:tRNA binding"/>
    <property type="evidence" value="ECO:0007669"/>
    <property type="project" value="UniProtKB-UniRule"/>
</dbReference>
<dbReference type="AlphaFoldDB" id="A0AAW3F9U7"/>
<protein>
    <recommendedName>
        <fullName evidence="2">D-aminoacyl-tRNA deacylase</fullName>
        <shortName evidence="2">DTD</shortName>
        <ecNumber evidence="2">3.1.1.96</ecNumber>
    </recommendedName>
    <alternativeName>
        <fullName evidence="2">Gly-tRNA(Ala) deacylase</fullName>
        <ecNumber evidence="2">3.1.1.-</ecNumber>
    </alternativeName>
</protein>
<comment type="catalytic activity">
    <reaction evidence="2">
        <text>glycyl-tRNA(Ala) + H2O = tRNA(Ala) + glycine + H(+)</text>
        <dbReference type="Rhea" id="RHEA:53744"/>
        <dbReference type="Rhea" id="RHEA-COMP:9657"/>
        <dbReference type="Rhea" id="RHEA-COMP:13640"/>
        <dbReference type="ChEBI" id="CHEBI:15377"/>
        <dbReference type="ChEBI" id="CHEBI:15378"/>
        <dbReference type="ChEBI" id="CHEBI:57305"/>
        <dbReference type="ChEBI" id="CHEBI:78442"/>
        <dbReference type="ChEBI" id="CHEBI:78522"/>
    </reaction>
</comment>
<keyword evidence="2" id="KW-0820">tRNA-binding</keyword>
<dbReference type="GO" id="GO:0051500">
    <property type="term" value="F:D-tyrosyl-tRNA(Tyr) deacylase activity"/>
    <property type="evidence" value="ECO:0007669"/>
    <property type="project" value="TreeGrafter"/>
</dbReference>
<dbReference type="RefSeq" id="WP_036048245.1">
    <property type="nucleotide sequence ID" value="NZ_CADEQR010000006.1"/>
</dbReference>